<dbReference type="SUPFAM" id="SSF55073">
    <property type="entry name" value="Nucleotide cyclase"/>
    <property type="match status" value="1"/>
</dbReference>
<gene>
    <name evidence="3" type="ordered locus">DGo_PA0221</name>
</gene>
<dbReference type="Pfam" id="PF00990">
    <property type="entry name" value="GGDEF"/>
    <property type="match status" value="1"/>
</dbReference>
<dbReference type="CDD" id="cd01949">
    <property type="entry name" value="GGDEF"/>
    <property type="match status" value="1"/>
</dbReference>
<keyword evidence="1" id="KW-0472">Membrane</keyword>
<dbReference type="GO" id="GO:0005886">
    <property type="term" value="C:plasma membrane"/>
    <property type="evidence" value="ECO:0007669"/>
    <property type="project" value="TreeGrafter"/>
</dbReference>
<keyword evidence="1" id="KW-0812">Transmembrane</keyword>
<reference evidence="3 4" key="1">
    <citation type="journal article" date="2012" name="PLoS ONE">
        <title>Genome sequence and transcriptome analysis of the radioresistant bacterium Deinococcus gobiensis: insights into the extreme environmental adaptations.</title>
        <authorList>
            <person name="Yuan M."/>
            <person name="Chen M."/>
            <person name="Zhang W."/>
            <person name="Lu W."/>
            <person name="Wang J."/>
            <person name="Yang M."/>
            <person name="Zhao P."/>
            <person name="Tang R."/>
            <person name="Li X."/>
            <person name="Hao Y."/>
            <person name="Zhou Z."/>
            <person name="Zhan Y."/>
            <person name="Yu H."/>
            <person name="Teng C."/>
            <person name="Yan Y."/>
            <person name="Ping S."/>
            <person name="Wang Y."/>
            <person name="Lin M."/>
        </authorList>
    </citation>
    <scope>NUCLEOTIDE SEQUENCE [LARGE SCALE GENOMIC DNA]</scope>
    <source>
        <strain evidence="4">DSM 21396 / JCM 16679 / CGMCC 1.7299 / I-0</strain>
        <plasmid evidence="3">P1</plasmid>
    </source>
</reference>
<evidence type="ECO:0000313" key="3">
    <source>
        <dbReference type="EMBL" id="AFD27107.1"/>
    </source>
</evidence>
<feature type="domain" description="GGDEF" evidence="2">
    <location>
        <begin position="208"/>
        <end position="337"/>
    </location>
</feature>
<dbReference type="KEGG" id="dgo:DGo_PA0221"/>
<name>H8H055_DEIGI</name>
<evidence type="ECO:0000313" key="4">
    <source>
        <dbReference type="Proteomes" id="UP000007575"/>
    </source>
</evidence>
<dbReference type="PROSITE" id="PS50887">
    <property type="entry name" value="GGDEF"/>
    <property type="match status" value="1"/>
</dbReference>
<evidence type="ECO:0000259" key="2">
    <source>
        <dbReference type="PROSITE" id="PS50887"/>
    </source>
</evidence>
<geneLocation type="plasmid" evidence="3 4">
    <name>P1</name>
</geneLocation>
<dbReference type="OrthoDB" id="8416215at2"/>
<dbReference type="AlphaFoldDB" id="H8H055"/>
<dbReference type="Proteomes" id="UP000007575">
    <property type="component" value="Plasmid P1"/>
</dbReference>
<dbReference type="InterPro" id="IPR050469">
    <property type="entry name" value="Diguanylate_Cyclase"/>
</dbReference>
<dbReference type="NCBIfam" id="TIGR00254">
    <property type="entry name" value="GGDEF"/>
    <property type="match status" value="1"/>
</dbReference>
<feature type="transmembrane region" description="Helical" evidence="1">
    <location>
        <begin position="143"/>
        <end position="159"/>
    </location>
</feature>
<keyword evidence="4" id="KW-1185">Reference proteome</keyword>
<keyword evidence="1" id="KW-1133">Transmembrane helix</keyword>
<organism evidence="3 4">
    <name type="scientific">Deinococcus gobiensis (strain DSM 21396 / JCM 16679 / CGMCC 1.7299 / I-0)</name>
    <dbReference type="NCBI Taxonomy" id="745776"/>
    <lineage>
        <taxon>Bacteria</taxon>
        <taxon>Thermotogati</taxon>
        <taxon>Deinococcota</taxon>
        <taxon>Deinococci</taxon>
        <taxon>Deinococcales</taxon>
        <taxon>Deinococcaceae</taxon>
        <taxon>Deinococcus</taxon>
    </lineage>
</organism>
<evidence type="ECO:0000256" key="1">
    <source>
        <dbReference type="SAM" id="Phobius"/>
    </source>
</evidence>
<dbReference type="HOGENOM" id="CLU_000445_11_1_0"/>
<dbReference type="GO" id="GO:0043709">
    <property type="term" value="P:cell adhesion involved in single-species biofilm formation"/>
    <property type="evidence" value="ECO:0007669"/>
    <property type="project" value="TreeGrafter"/>
</dbReference>
<dbReference type="EMBL" id="CP002192">
    <property type="protein sequence ID" value="AFD27107.1"/>
    <property type="molecule type" value="Genomic_DNA"/>
</dbReference>
<feature type="transmembrane region" description="Helical" evidence="1">
    <location>
        <begin position="112"/>
        <end position="136"/>
    </location>
</feature>
<protein>
    <submittedName>
        <fullName evidence="3">Diguanylate cyclase/phosphodiesterase with PAS/PAC sensor</fullName>
    </submittedName>
</protein>
<dbReference type="InterPro" id="IPR000160">
    <property type="entry name" value="GGDEF_dom"/>
</dbReference>
<keyword evidence="3" id="KW-0614">Plasmid</keyword>
<dbReference type="Gene3D" id="3.30.70.270">
    <property type="match status" value="1"/>
</dbReference>
<dbReference type="RefSeq" id="WP_014695625.1">
    <property type="nucleotide sequence ID" value="NC_017805.1"/>
</dbReference>
<feature type="transmembrane region" description="Helical" evidence="1">
    <location>
        <begin position="73"/>
        <end position="92"/>
    </location>
</feature>
<dbReference type="InterPro" id="IPR043128">
    <property type="entry name" value="Rev_trsase/Diguanyl_cyclase"/>
</dbReference>
<dbReference type="InterPro" id="IPR029787">
    <property type="entry name" value="Nucleotide_cyclase"/>
</dbReference>
<proteinExistence type="predicted"/>
<dbReference type="PATRIC" id="fig|745776.4.peg.3261"/>
<feature type="transmembrane region" description="Helical" evidence="1">
    <location>
        <begin position="17"/>
        <end position="37"/>
    </location>
</feature>
<dbReference type="PANTHER" id="PTHR45138:SF24">
    <property type="entry name" value="DIGUANYLATE CYCLASE DGCC-RELATED"/>
    <property type="match status" value="1"/>
</dbReference>
<accession>H8H055</accession>
<feature type="transmembrane region" description="Helical" evidence="1">
    <location>
        <begin position="43"/>
        <end position="61"/>
    </location>
</feature>
<dbReference type="GO" id="GO:0052621">
    <property type="term" value="F:diguanylate cyclase activity"/>
    <property type="evidence" value="ECO:0007669"/>
    <property type="project" value="TreeGrafter"/>
</dbReference>
<sequence length="344" mass="37000">MAEPSRTAPPNARRRQYLLLSLCVAVIQGVILLLSLPTLSVTALLPALGLGITLVLAGLLWQPKITQTVFSHVVLGLGNLWVLTGLALHLSVDPTPLSTQLIGSLGLGVLAYAWFSFPVATAWTLVGALPVMLAGFARPGETAATLQGALVLLLIAAMSRSGRQLIQERERVALLQNLAYRDPLTGLHNRRVPVEELERLMALRPVPTDVSVIIFDLDHFKRINDNFGHLRGDDVLTYVAALLTRQLPEGTLLCRWGGEEFLAILFGLRRAQAQDAVARVLADIRRIQIKGLDGLSCSAGGAMLTEAPGVREVLLLADHRLYAAKAAGRDRACWDLPPGPPGAG</sequence>
<dbReference type="PANTHER" id="PTHR45138">
    <property type="entry name" value="REGULATORY COMPONENTS OF SENSORY TRANSDUCTION SYSTEM"/>
    <property type="match status" value="1"/>
</dbReference>
<dbReference type="SMART" id="SM00267">
    <property type="entry name" value="GGDEF"/>
    <property type="match status" value="1"/>
</dbReference>
<dbReference type="GO" id="GO:1902201">
    <property type="term" value="P:negative regulation of bacterial-type flagellum-dependent cell motility"/>
    <property type="evidence" value="ECO:0007669"/>
    <property type="project" value="TreeGrafter"/>
</dbReference>